<dbReference type="Gene3D" id="1.10.10.2910">
    <property type="match status" value="1"/>
</dbReference>
<evidence type="ECO:0000313" key="2">
    <source>
        <dbReference type="EMBL" id="PSL25709.1"/>
    </source>
</evidence>
<dbReference type="CDD" id="cd00093">
    <property type="entry name" value="HTH_XRE"/>
    <property type="match status" value="1"/>
</dbReference>
<dbReference type="EMBL" id="PYAS01000011">
    <property type="protein sequence ID" value="PSL25709.1"/>
    <property type="molecule type" value="Genomic_DNA"/>
</dbReference>
<dbReference type="InterPro" id="IPR010982">
    <property type="entry name" value="Lambda_DNA-bd_dom_sf"/>
</dbReference>
<dbReference type="SUPFAM" id="SSF47413">
    <property type="entry name" value="lambda repressor-like DNA-binding domains"/>
    <property type="match status" value="1"/>
</dbReference>
<dbReference type="Gene3D" id="1.10.260.40">
    <property type="entry name" value="lambda repressor-like DNA-binding domains"/>
    <property type="match status" value="1"/>
</dbReference>
<sequence length="368" mass="42070">MNKKELEAEKELLSKPGDTIVETLEYYKMSQAELAQRMGKTPSKINDIISGKEPITVTTALQLEKVLGIDAQFWLNRETLYREKLSRIVQEQTLDEYKGWLNFQPLRELKKYGYLKSEKADASMIEECLKFYGVASTNQWQSMYVDQYASTNFRKSSAHSAELASMAAWLRIGEIEMQKLTLPAYDKDAFKQALLEIRKLVKDHPENYASQLQQVCHSVGVGVVFTISIPKAPISGAVRWLRGNPLIQLTDRHKSNDHFWFTFYHESSHILLHGKKDVFIEDFEGVSLDNQKEEEADALANKLIFLEDIVPDFTGKITESEVRRVARKVNTHPAMVIGRLQHLGLVSYSFGNSLKIKVSLSDMFNTPN</sequence>
<dbReference type="PANTHER" id="PTHR43236:SF1">
    <property type="entry name" value="BLL7220 PROTEIN"/>
    <property type="match status" value="1"/>
</dbReference>
<dbReference type="NCBIfam" id="TIGR02607">
    <property type="entry name" value="antidote_HigA"/>
    <property type="match status" value="1"/>
</dbReference>
<dbReference type="RefSeq" id="WP_106597605.1">
    <property type="nucleotide sequence ID" value="NZ_PYAS01000011.1"/>
</dbReference>
<reference evidence="2 3" key="1">
    <citation type="submission" date="2018-03" db="EMBL/GenBank/DDBJ databases">
        <title>Genomic Encyclopedia of Archaeal and Bacterial Type Strains, Phase II (KMG-II): from individual species to whole genera.</title>
        <authorList>
            <person name="Goeker M."/>
        </authorList>
    </citation>
    <scope>NUCLEOTIDE SEQUENCE [LARGE SCALE GENOMIC DNA]</scope>
    <source>
        <strain evidence="2 3">DSM 29057</strain>
    </source>
</reference>
<dbReference type="SMART" id="SM00530">
    <property type="entry name" value="HTH_XRE"/>
    <property type="match status" value="1"/>
</dbReference>
<dbReference type="Proteomes" id="UP000241964">
    <property type="component" value="Unassembled WGS sequence"/>
</dbReference>
<accession>A0A2P8FVG6</accession>
<dbReference type="PANTHER" id="PTHR43236">
    <property type="entry name" value="ANTITOXIN HIGA1"/>
    <property type="match status" value="1"/>
</dbReference>
<name>A0A2P8FVG6_9BACT</name>
<dbReference type="PROSITE" id="PS50943">
    <property type="entry name" value="HTH_CROC1"/>
    <property type="match status" value="1"/>
</dbReference>
<dbReference type="OrthoDB" id="9796786at2"/>
<comment type="caution">
    <text evidence="2">The sequence shown here is derived from an EMBL/GenBank/DDBJ whole genome shotgun (WGS) entry which is preliminary data.</text>
</comment>
<dbReference type="Pfam" id="PF01381">
    <property type="entry name" value="HTH_3"/>
    <property type="match status" value="1"/>
</dbReference>
<dbReference type="AlphaFoldDB" id="A0A2P8FVG6"/>
<protein>
    <submittedName>
        <fullName evidence="2">HTH-type transcriptional regulator/antitoxin HigA</fullName>
    </submittedName>
</protein>
<keyword evidence="3" id="KW-1185">Reference proteome</keyword>
<proteinExistence type="predicted"/>
<dbReference type="InterPro" id="IPR013430">
    <property type="entry name" value="Toxin_antidote_HigA"/>
</dbReference>
<organism evidence="2 3">
    <name type="scientific">Dyadobacter jiangsuensis</name>
    <dbReference type="NCBI Taxonomy" id="1591085"/>
    <lineage>
        <taxon>Bacteria</taxon>
        <taxon>Pseudomonadati</taxon>
        <taxon>Bacteroidota</taxon>
        <taxon>Cytophagia</taxon>
        <taxon>Cytophagales</taxon>
        <taxon>Spirosomataceae</taxon>
        <taxon>Dyadobacter</taxon>
    </lineage>
</organism>
<gene>
    <name evidence="2" type="ORF">CLV60_111160</name>
</gene>
<feature type="domain" description="HTH cro/C1-type" evidence="1">
    <location>
        <begin position="28"/>
        <end position="74"/>
    </location>
</feature>
<dbReference type="InterPro" id="IPR052345">
    <property type="entry name" value="Rad_response_metalloprotease"/>
</dbReference>
<dbReference type="GO" id="GO:0003677">
    <property type="term" value="F:DNA binding"/>
    <property type="evidence" value="ECO:0007669"/>
    <property type="project" value="InterPro"/>
</dbReference>
<dbReference type="InterPro" id="IPR001387">
    <property type="entry name" value="Cro/C1-type_HTH"/>
</dbReference>
<evidence type="ECO:0000313" key="3">
    <source>
        <dbReference type="Proteomes" id="UP000241964"/>
    </source>
</evidence>
<evidence type="ECO:0000259" key="1">
    <source>
        <dbReference type="PROSITE" id="PS50943"/>
    </source>
</evidence>